<name>A0A2W5DYU3_9BURK</name>
<dbReference type="Proteomes" id="UP000249633">
    <property type="component" value="Unassembled WGS sequence"/>
</dbReference>
<accession>A0A2W5DYU3</accession>
<dbReference type="EMBL" id="QFOD01000002">
    <property type="protein sequence ID" value="PZP35788.1"/>
    <property type="molecule type" value="Genomic_DNA"/>
</dbReference>
<sequence>MNYPHYNPASDNRPLSDDELNELDDLLAELPADATMNIEALDGYLAALLLAPTPLPELPGEDWLPLIWGGDLSPEPAPFVSGKQRKKAVMLVLRHLHSIATAWAQHPNAWEPIFSQATDEDEQDYADAEDWSAGFLAGVALAPEAWGPWFEGGQTEEWLAPIVALGSVDGLLTNATLAERDAASRLIPDAMLAMWTWRQSQ</sequence>
<dbReference type="SUPFAM" id="SSF101327">
    <property type="entry name" value="YgfB-like"/>
    <property type="match status" value="1"/>
</dbReference>
<dbReference type="InterPro" id="IPR036255">
    <property type="entry name" value="YgfB-like_sf"/>
</dbReference>
<dbReference type="AlphaFoldDB" id="A0A2W5DYU3"/>
<dbReference type="InterPro" id="IPR011978">
    <property type="entry name" value="YgfB-like"/>
</dbReference>
<comment type="caution">
    <text evidence="1">The sequence shown here is derived from an EMBL/GenBank/DDBJ whole genome shotgun (WGS) entry which is preliminary data.</text>
</comment>
<evidence type="ECO:0000313" key="2">
    <source>
        <dbReference type="Proteomes" id="UP000249633"/>
    </source>
</evidence>
<protein>
    <submittedName>
        <fullName evidence="1">YecA family protein</fullName>
    </submittedName>
</protein>
<dbReference type="Pfam" id="PF03695">
    <property type="entry name" value="UPF0149"/>
    <property type="match status" value="1"/>
</dbReference>
<reference evidence="1 2" key="1">
    <citation type="submission" date="2017-08" db="EMBL/GenBank/DDBJ databases">
        <title>Infants hospitalized years apart are colonized by the same room-sourced microbial strains.</title>
        <authorList>
            <person name="Brooks B."/>
            <person name="Olm M.R."/>
            <person name="Firek B.A."/>
            <person name="Baker R."/>
            <person name="Thomas B.C."/>
            <person name="Morowitz M.J."/>
            <person name="Banfield J.F."/>
        </authorList>
    </citation>
    <scope>NUCLEOTIDE SEQUENCE [LARGE SCALE GENOMIC DNA]</scope>
    <source>
        <strain evidence="1">S2_012_000_R2_81</strain>
    </source>
</reference>
<gene>
    <name evidence="1" type="ORF">DI603_03215</name>
</gene>
<dbReference type="Gene3D" id="1.20.120.740">
    <property type="entry name" value="YgfB uncharacterised protein family UPF0149, PF03695"/>
    <property type="match status" value="1"/>
</dbReference>
<proteinExistence type="predicted"/>
<evidence type="ECO:0000313" key="1">
    <source>
        <dbReference type="EMBL" id="PZP35788.1"/>
    </source>
</evidence>
<dbReference type="NCBIfam" id="TIGR02292">
    <property type="entry name" value="ygfB_yecA"/>
    <property type="match status" value="1"/>
</dbReference>
<organism evidence="1 2">
    <name type="scientific">Roseateles depolymerans</name>
    <dbReference type="NCBI Taxonomy" id="76731"/>
    <lineage>
        <taxon>Bacteria</taxon>
        <taxon>Pseudomonadati</taxon>
        <taxon>Pseudomonadota</taxon>
        <taxon>Betaproteobacteria</taxon>
        <taxon>Burkholderiales</taxon>
        <taxon>Sphaerotilaceae</taxon>
        <taxon>Roseateles</taxon>
    </lineage>
</organism>